<dbReference type="Proteomes" id="UP000749559">
    <property type="component" value="Unassembled WGS sequence"/>
</dbReference>
<dbReference type="AlphaFoldDB" id="A0A8S4PXG7"/>
<protein>
    <submittedName>
        <fullName evidence="3">Uncharacterized protein</fullName>
    </submittedName>
</protein>
<gene>
    <name evidence="3" type="ORF">OFUS_LOCUS22471</name>
</gene>
<evidence type="ECO:0000313" key="4">
    <source>
        <dbReference type="Proteomes" id="UP000749559"/>
    </source>
</evidence>
<keyword evidence="1" id="KW-0175">Coiled coil</keyword>
<keyword evidence="4" id="KW-1185">Reference proteome</keyword>
<feature type="region of interest" description="Disordered" evidence="2">
    <location>
        <begin position="33"/>
        <end position="52"/>
    </location>
</feature>
<name>A0A8S4PXG7_OWEFU</name>
<feature type="compositionally biased region" description="Polar residues" evidence="2">
    <location>
        <begin position="34"/>
        <end position="52"/>
    </location>
</feature>
<accession>A0A8S4PXG7</accession>
<proteinExistence type="predicted"/>
<comment type="caution">
    <text evidence="3">The sequence shown here is derived from an EMBL/GenBank/DDBJ whole genome shotgun (WGS) entry which is preliminary data.</text>
</comment>
<sequence length="408" mass="47462">MKIDSCFRKFYQTTTSTIAHMLHVLDSLLHVTSPEHSQTTQNEPTQTTLSERMRTTPNQHINTYQRDDKLSKINSVRQLQLAIDKLENHSQENESENLDSSTVLVYFKWYLDNLEYIKRLLKIFIDNIFNPLLTDKHKLENGLVLDLGICHSLAKYEASELTLVIEELKTNTNHLLPSRVYRMKGTCHCENTEQAEESMNVKLDSFFIESLTKLQTACTLARGILHKKRSSTDADLRTLFKESARKKALANEIKDLSKSVAENEKDIECLTQDLQMLWVREKRTDELESNILETHRTIASLTKTIQTRNLEEKSLMMDLHLLESESAEYKTTLAELHAIRLEQLTVKTQIRTLEYKHNLYQEDLAIEYSLKPDIVRFSDNVQDKIETLENKTQEASQKMFELETMLGF</sequence>
<organism evidence="3 4">
    <name type="scientific">Owenia fusiformis</name>
    <name type="common">Polychaete worm</name>
    <dbReference type="NCBI Taxonomy" id="6347"/>
    <lineage>
        <taxon>Eukaryota</taxon>
        <taxon>Metazoa</taxon>
        <taxon>Spiralia</taxon>
        <taxon>Lophotrochozoa</taxon>
        <taxon>Annelida</taxon>
        <taxon>Polychaeta</taxon>
        <taxon>Sedentaria</taxon>
        <taxon>Canalipalpata</taxon>
        <taxon>Sabellida</taxon>
        <taxon>Oweniida</taxon>
        <taxon>Oweniidae</taxon>
        <taxon>Owenia</taxon>
    </lineage>
</organism>
<evidence type="ECO:0000256" key="2">
    <source>
        <dbReference type="SAM" id="MobiDB-lite"/>
    </source>
</evidence>
<dbReference type="EMBL" id="CAIIXF020000011">
    <property type="protein sequence ID" value="CAH1798314.1"/>
    <property type="molecule type" value="Genomic_DNA"/>
</dbReference>
<reference evidence="3" key="1">
    <citation type="submission" date="2022-03" db="EMBL/GenBank/DDBJ databases">
        <authorList>
            <person name="Martin C."/>
        </authorList>
    </citation>
    <scope>NUCLEOTIDE SEQUENCE</scope>
</reference>
<evidence type="ECO:0000313" key="3">
    <source>
        <dbReference type="EMBL" id="CAH1798314.1"/>
    </source>
</evidence>
<evidence type="ECO:0000256" key="1">
    <source>
        <dbReference type="SAM" id="Coils"/>
    </source>
</evidence>
<dbReference type="OrthoDB" id="6121302at2759"/>
<feature type="coiled-coil region" evidence="1">
    <location>
        <begin position="378"/>
        <end position="405"/>
    </location>
</feature>
<feature type="coiled-coil region" evidence="1">
    <location>
        <begin position="246"/>
        <end position="273"/>
    </location>
</feature>